<comment type="caution">
    <text evidence="2">The sequence shown here is derived from an EMBL/GenBank/DDBJ whole genome shotgun (WGS) entry which is preliminary data.</text>
</comment>
<sequence>MTLPQSEEATARQQLQALRALILRALPPAPTRASERAEVRRAHIAQRKRKAAKAVEDLRTRRGAP</sequence>
<gene>
    <name evidence="2" type="ORF">G3446_26020</name>
</gene>
<evidence type="ECO:0000313" key="2">
    <source>
        <dbReference type="EMBL" id="NEV65246.1"/>
    </source>
</evidence>
<reference evidence="2 3" key="1">
    <citation type="submission" date="2020-02" db="EMBL/GenBank/DDBJ databases">
        <title>Genome sequences of Thiorhodococcus mannitoliphagus and Thiorhodococcus minor, purple sulfur photosynthetic bacteria in the gammaproteobacterial family, Chromatiaceae.</title>
        <authorList>
            <person name="Aviles F.A."/>
            <person name="Meyer T.E."/>
            <person name="Kyndt J.A."/>
        </authorList>
    </citation>
    <scope>NUCLEOTIDE SEQUENCE [LARGE SCALE GENOMIC DNA]</scope>
    <source>
        <strain evidence="2 3">DSM 11518</strain>
    </source>
</reference>
<feature type="region of interest" description="Disordered" evidence="1">
    <location>
        <begin position="44"/>
        <end position="65"/>
    </location>
</feature>
<organism evidence="2 3">
    <name type="scientific">Thiorhodococcus minor</name>
    <dbReference type="NCBI Taxonomy" id="57489"/>
    <lineage>
        <taxon>Bacteria</taxon>
        <taxon>Pseudomonadati</taxon>
        <taxon>Pseudomonadota</taxon>
        <taxon>Gammaproteobacteria</taxon>
        <taxon>Chromatiales</taxon>
        <taxon>Chromatiaceae</taxon>
        <taxon>Thiorhodococcus</taxon>
    </lineage>
</organism>
<keyword evidence="3" id="KW-1185">Reference proteome</keyword>
<dbReference type="Proteomes" id="UP000483379">
    <property type="component" value="Unassembled WGS sequence"/>
</dbReference>
<feature type="compositionally biased region" description="Basic and acidic residues" evidence="1">
    <location>
        <begin position="53"/>
        <end position="65"/>
    </location>
</feature>
<name>A0A6M0K637_9GAMM</name>
<proteinExistence type="predicted"/>
<evidence type="ECO:0000313" key="3">
    <source>
        <dbReference type="Proteomes" id="UP000483379"/>
    </source>
</evidence>
<dbReference type="RefSeq" id="WP_164456570.1">
    <property type="nucleotide sequence ID" value="NZ_JAAIJQ010000185.1"/>
</dbReference>
<dbReference type="AlphaFoldDB" id="A0A6M0K637"/>
<accession>A0A6M0K637</accession>
<evidence type="ECO:0000256" key="1">
    <source>
        <dbReference type="SAM" id="MobiDB-lite"/>
    </source>
</evidence>
<protein>
    <submittedName>
        <fullName evidence="2">Uncharacterized protein</fullName>
    </submittedName>
</protein>
<dbReference type="EMBL" id="JAAIJQ010000185">
    <property type="protein sequence ID" value="NEV65246.1"/>
    <property type="molecule type" value="Genomic_DNA"/>
</dbReference>